<feature type="transmembrane region" description="Helical" evidence="1">
    <location>
        <begin position="6"/>
        <end position="28"/>
    </location>
</feature>
<keyword evidence="1" id="KW-0812">Transmembrane</keyword>
<reference evidence="2 3" key="1">
    <citation type="submission" date="2019-10" db="EMBL/GenBank/DDBJ databases">
        <title>Genome Sequences from Six Type Strain Members of the Archaeal Family Sulfolobaceae: Acidianus ambivalens, Acidianus infernus, Metallosphaera prunae, Stygiolobus azoricus, Sulfolobus metallicus, and Sulfurisphaera ohwakuensis.</title>
        <authorList>
            <person name="Counts J.A."/>
            <person name="Kelly R.M."/>
        </authorList>
    </citation>
    <scope>NUCLEOTIDE SEQUENCE [LARGE SCALE GENOMIC DNA]</scope>
    <source>
        <strain evidence="2 3">DSM 3191</strain>
    </source>
</reference>
<dbReference type="OrthoDB" id="375129at2157"/>
<organism evidence="2 3">
    <name type="scientific">Acidianus infernus</name>
    <dbReference type="NCBI Taxonomy" id="12915"/>
    <lineage>
        <taxon>Archaea</taxon>
        <taxon>Thermoproteota</taxon>
        <taxon>Thermoprotei</taxon>
        <taxon>Sulfolobales</taxon>
        <taxon>Sulfolobaceae</taxon>
        <taxon>Acidianus</taxon>
    </lineage>
</organism>
<proteinExistence type="predicted"/>
<evidence type="ECO:0000313" key="2">
    <source>
        <dbReference type="EMBL" id="MUM65750.1"/>
    </source>
</evidence>
<keyword evidence="3" id="KW-1185">Reference proteome</keyword>
<gene>
    <name evidence="2" type="ORF">D1867_10955</name>
</gene>
<comment type="caution">
    <text evidence="2">The sequence shown here is derived from an EMBL/GenBank/DDBJ whole genome shotgun (WGS) entry which is preliminary data.</text>
</comment>
<sequence>MEHSPALTAFIILIGIVASTFAVVYVTYSLVSSLFTQQCTITLYSGCVFNNDTIKVKLFSPKQLTVSYVKINGEVFYPENKVIIYPGTNTYYITTGDQNLSPQSKVMVEIFFNNGEEISFNTTVLTSS</sequence>
<evidence type="ECO:0000256" key="1">
    <source>
        <dbReference type="SAM" id="Phobius"/>
    </source>
</evidence>
<dbReference type="EMBL" id="WFIY01000004">
    <property type="protein sequence ID" value="MUM65750.1"/>
    <property type="molecule type" value="Genomic_DNA"/>
</dbReference>
<dbReference type="AlphaFoldDB" id="A0A6A9QKA4"/>
<dbReference type="RefSeq" id="WP_155864169.1">
    <property type="nucleotide sequence ID" value="NZ_WFIY01000004.1"/>
</dbReference>
<evidence type="ECO:0008006" key="4">
    <source>
        <dbReference type="Google" id="ProtNLM"/>
    </source>
</evidence>
<evidence type="ECO:0000313" key="3">
    <source>
        <dbReference type="Proteomes" id="UP000440125"/>
    </source>
</evidence>
<name>A0A6A9QKA4_ACIIN</name>
<keyword evidence="1" id="KW-0472">Membrane</keyword>
<dbReference type="Proteomes" id="UP000440125">
    <property type="component" value="Unassembled WGS sequence"/>
</dbReference>
<keyword evidence="1" id="KW-1133">Transmembrane helix</keyword>
<protein>
    <recommendedName>
        <fullName evidence="4">DUF973 family protein</fullName>
    </recommendedName>
</protein>
<accession>A0A6A9QKA4</accession>